<dbReference type="Proteomes" id="UP000729402">
    <property type="component" value="Unassembled WGS sequence"/>
</dbReference>
<evidence type="ECO:0000313" key="3">
    <source>
        <dbReference type="Proteomes" id="UP000729402"/>
    </source>
</evidence>
<keyword evidence="3" id="KW-1185">Reference proteome</keyword>
<reference evidence="2" key="2">
    <citation type="submission" date="2021-02" db="EMBL/GenBank/DDBJ databases">
        <authorList>
            <person name="Kimball J.A."/>
            <person name="Haas M.W."/>
            <person name="Macchietto M."/>
            <person name="Kono T."/>
            <person name="Duquette J."/>
            <person name="Shao M."/>
        </authorList>
    </citation>
    <scope>NUCLEOTIDE SEQUENCE</scope>
    <source>
        <tissue evidence="2">Fresh leaf tissue</tissue>
    </source>
</reference>
<proteinExistence type="predicted"/>
<evidence type="ECO:0000256" key="1">
    <source>
        <dbReference type="SAM" id="MobiDB-lite"/>
    </source>
</evidence>
<reference evidence="2" key="1">
    <citation type="journal article" date="2021" name="bioRxiv">
        <title>Whole Genome Assembly and Annotation of Northern Wild Rice, Zizania palustris L., Supports a Whole Genome Duplication in the Zizania Genus.</title>
        <authorList>
            <person name="Haas M."/>
            <person name="Kono T."/>
            <person name="Macchietto M."/>
            <person name="Millas R."/>
            <person name="McGilp L."/>
            <person name="Shao M."/>
            <person name="Duquette J."/>
            <person name="Hirsch C.N."/>
            <person name="Kimball J."/>
        </authorList>
    </citation>
    <scope>NUCLEOTIDE SEQUENCE</scope>
    <source>
        <tissue evidence="2">Fresh leaf tissue</tissue>
    </source>
</reference>
<dbReference type="EMBL" id="JAAALK010000283">
    <property type="protein sequence ID" value="KAG8072587.1"/>
    <property type="molecule type" value="Genomic_DNA"/>
</dbReference>
<gene>
    <name evidence="2" type="ORF">GUJ93_ZPchr0006g41369</name>
</gene>
<accession>A0A8J5VIQ9</accession>
<feature type="region of interest" description="Disordered" evidence="1">
    <location>
        <begin position="35"/>
        <end position="75"/>
    </location>
</feature>
<protein>
    <submittedName>
        <fullName evidence="2">Uncharacterized protein</fullName>
    </submittedName>
</protein>
<sequence>MRRTATRWTWRVQDAKRCGAGSGGWSETTACRVRHTAPKARRSGPHDAARHGAAADGNGCLARREDNPKKIRISQ</sequence>
<evidence type="ECO:0000313" key="2">
    <source>
        <dbReference type="EMBL" id="KAG8072587.1"/>
    </source>
</evidence>
<organism evidence="2 3">
    <name type="scientific">Zizania palustris</name>
    <name type="common">Northern wild rice</name>
    <dbReference type="NCBI Taxonomy" id="103762"/>
    <lineage>
        <taxon>Eukaryota</taxon>
        <taxon>Viridiplantae</taxon>
        <taxon>Streptophyta</taxon>
        <taxon>Embryophyta</taxon>
        <taxon>Tracheophyta</taxon>
        <taxon>Spermatophyta</taxon>
        <taxon>Magnoliopsida</taxon>
        <taxon>Liliopsida</taxon>
        <taxon>Poales</taxon>
        <taxon>Poaceae</taxon>
        <taxon>BOP clade</taxon>
        <taxon>Oryzoideae</taxon>
        <taxon>Oryzeae</taxon>
        <taxon>Zizaniinae</taxon>
        <taxon>Zizania</taxon>
    </lineage>
</organism>
<comment type="caution">
    <text evidence="2">The sequence shown here is derived from an EMBL/GenBank/DDBJ whole genome shotgun (WGS) entry which is preliminary data.</text>
</comment>
<name>A0A8J5VIQ9_ZIZPA</name>
<dbReference type="AlphaFoldDB" id="A0A8J5VIQ9"/>